<evidence type="ECO:0000256" key="1">
    <source>
        <dbReference type="SAM" id="Phobius"/>
    </source>
</evidence>
<evidence type="ECO:0000313" key="2">
    <source>
        <dbReference type="EMBL" id="GGE03341.1"/>
    </source>
</evidence>
<keyword evidence="1" id="KW-1133">Transmembrane helix</keyword>
<comment type="caution">
    <text evidence="2">The sequence shown here is derived from an EMBL/GenBank/DDBJ whole genome shotgun (WGS) entry which is preliminary data.</text>
</comment>
<reference evidence="2" key="2">
    <citation type="submission" date="2020-09" db="EMBL/GenBank/DDBJ databases">
        <authorList>
            <person name="Sun Q."/>
            <person name="Zhou Y."/>
        </authorList>
    </citation>
    <scope>NUCLEOTIDE SEQUENCE</scope>
    <source>
        <strain evidence="2">CGMCC 1.15179</strain>
    </source>
</reference>
<gene>
    <name evidence="2" type="ORF">GCM10011571_00210</name>
</gene>
<keyword evidence="1" id="KW-0472">Membrane</keyword>
<keyword evidence="3" id="KW-1185">Reference proteome</keyword>
<name>A0A8J2Y8F2_9BACL</name>
<dbReference type="Proteomes" id="UP000625210">
    <property type="component" value="Unassembled WGS sequence"/>
</dbReference>
<accession>A0A8J2Y8F2</accession>
<keyword evidence="1" id="KW-0812">Transmembrane</keyword>
<dbReference type="RefSeq" id="WP_188645909.1">
    <property type="nucleotide sequence ID" value="NZ_BMHQ01000001.1"/>
</dbReference>
<reference evidence="2" key="1">
    <citation type="journal article" date="2014" name="Int. J. Syst. Evol. Microbiol.">
        <title>Complete genome sequence of Corynebacterium casei LMG S-19264T (=DSM 44701T), isolated from a smear-ripened cheese.</title>
        <authorList>
            <consortium name="US DOE Joint Genome Institute (JGI-PGF)"/>
            <person name="Walter F."/>
            <person name="Albersmeier A."/>
            <person name="Kalinowski J."/>
            <person name="Ruckert C."/>
        </authorList>
    </citation>
    <scope>NUCLEOTIDE SEQUENCE</scope>
    <source>
        <strain evidence="2">CGMCC 1.15179</strain>
    </source>
</reference>
<dbReference type="EMBL" id="BMHQ01000001">
    <property type="protein sequence ID" value="GGE03341.1"/>
    <property type="molecule type" value="Genomic_DNA"/>
</dbReference>
<organism evidence="2 3">
    <name type="scientific">Marinithermofilum abyssi</name>
    <dbReference type="NCBI Taxonomy" id="1571185"/>
    <lineage>
        <taxon>Bacteria</taxon>
        <taxon>Bacillati</taxon>
        <taxon>Bacillota</taxon>
        <taxon>Bacilli</taxon>
        <taxon>Bacillales</taxon>
        <taxon>Thermoactinomycetaceae</taxon>
        <taxon>Marinithermofilum</taxon>
    </lineage>
</organism>
<evidence type="ECO:0000313" key="3">
    <source>
        <dbReference type="Proteomes" id="UP000625210"/>
    </source>
</evidence>
<sequence>MFLLEIGILSLVFSLIAYAAYRFVKEEIEMWKWNNPVPKQGDQPEMAESRA</sequence>
<protein>
    <submittedName>
        <fullName evidence="2">Uncharacterized protein</fullName>
    </submittedName>
</protein>
<proteinExistence type="predicted"/>
<feature type="transmembrane region" description="Helical" evidence="1">
    <location>
        <begin position="6"/>
        <end position="24"/>
    </location>
</feature>
<dbReference type="AlphaFoldDB" id="A0A8J2Y8F2"/>